<keyword evidence="2" id="KW-0378">Hydrolase</keyword>
<dbReference type="PANTHER" id="PTHR43433">
    <property type="entry name" value="HYDROLASE, ALPHA/BETA FOLD FAMILY PROTEIN"/>
    <property type="match status" value="1"/>
</dbReference>
<dbReference type="Proteomes" id="UP000182998">
    <property type="component" value="Unassembled WGS sequence"/>
</dbReference>
<dbReference type="Proteomes" id="UP000032414">
    <property type="component" value="Chromosome I"/>
</dbReference>
<dbReference type="EMBL" id="FMVN01000010">
    <property type="protein sequence ID" value="SCY57845.1"/>
    <property type="molecule type" value="Genomic_DNA"/>
</dbReference>
<dbReference type="GO" id="GO:0047570">
    <property type="term" value="F:3-oxoadipate enol-lactonase activity"/>
    <property type="evidence" value="ECO:0007669"/>
    <property type="project" value="UniProtKB-EC"/>
</dbReference>
<name>A0A098GCN6_LEGMI</name>
<dbReference type="InterPro" id="IPR050471">
    <property type="entry name" value="AB_hydrolase"/>
</dbReference>
<dbReference type="STRING" id="451.B6N58_10805"/>
<dbReference type="EC" id="3.1.1.24" evidence="2"/>
<dbReference type="HOGENOM" id="CLU_020336_50_1_6"/>
<dbReference type="RefSeq" id="WP_045098688.1">
    <property type="nucleotide sequence ID" value="NZ_CP020614.1"/>
</dbReference>
<dbReference type="PRINTS" id="PR00111">
    <property type="entry name" value="ABHYDROLASE"/>
</dbReference>
<dbReference type="KEGG" id="tmc:LMI_0932"/>
<evidence type="ECO:0000313" key="2">
    <source>
        <dbReference type="EMBL" id="CEG60249.1"/>
    </source>
</evidence>
<reference evidence="2" key="2">
    <citation type="submission" date="2014-09" db="EMBL/GenBank/DDBJ databases">
        <authorList>
            <person name="GOMEZ-VALERO Laura"/>
        </authorList>
    </citation>
    <scope>NUCLEOTIDE SEQUENCE</scope>
    <source>
        <strain evidence="2">ATCC33218</strain>
    </source>
</reference>
<dbReference type="OrthoDB" id="7057597at2"/>
<dbReference type="SUPFAM" id="SSF53474">
    <property type="entry name" value="alpha/beta-Hydrolases"/>
    <property type="match status" value="1"/>
</dbReference>
<dbReference type="EMBL" id="LN614830">
    <property type="protein sequence ID" value="CEG60249.1"/>
    <property type="molecule type" value="Genomic_DNA"/>
</dbReference>
<gene>
    <name evidence="2" type="ORF">LMI_0932</name>
    <name evidence="3" type="ORF">SAMN02982997_02131</name>
</gene>
<evidence type="ECO:0000313" key="5">
    <source>
        <dbReference type="Proteomes" id="UP000182998"/>
    </source>
</evidence>
<feature type="domain" description="AB hydrolase-1" evidence="1">
    <location>
        <begin position="20"/>
        <end position="249"/>
    </location>
</feature>
<evidence type="ECO:0000259" key="1">
    <source>
        <dbReference type="Pfam" id="PF00561"/>
    </source>
</evidence>
<sequence>MATINVKGVNIYYEIHGQGNPLVLIAGYTCDHTFWGAMLDDLARKFQVLVFDNRAVGQTKDDGALFTLEDMAEDTMALVQQLGIVQPHILGQSMGGAIAQIIAKKYPDKINKLIVLNSASKFNTRTVKAIESLLNLRKENISLDLLIETGMPWFFSSDYLSNPENIVSFKENIKNNPYPQSVEDQERQCRNIPTFDSHDWINEIKATALVIAAEEDIIVLSAESQQLAKDIPNAQFIIIPGGHSSPLEQPKELNKAIFNFLLPSDNR</sequence>
<dbReference type="InterPro" id="IPR029058">
    <property type="entry name" value="AB_hydrolase_fold"/>
</dbReference>
<proteinExistence type="predicted"/>
<dbReference type="InterPro" id="IPR000073">
    <property type="entry name" value="AB_hydrolase_1"/>
</dbReference>
<reference evidence="4" key="1">
    <citation type="submission" date="2014-09" db="EMBL/GenBank/DDBJ databases">
        <authorList>
            <person name="Gomez-Valero L."/>
        </authorList>
    </citation>
    <scope>NUCLEOTIDE SEQUENCE [LARGE SCALE GENOMIC DNA]</scope>
    <source>
        <strain evidence="4">ATCC33218</strain>
    </source>
</reference>
<dbReference type="Gene3D" id="3.40.50.1820">
    <property type="entry name" value="alpha/beta hydrolase"/>
    <property type="match status" value="1"/>
</dbReference>
<dbReference type="AlphaFoldDB" id="A0A098GCN6"/>
<evidence type="ECO:0000313" key="4">
    <source>
        <dbReference type="Proteomes" id="UP000032414"/>
    </source>
</evidence>
<accession>A0A098GCN6</accession>
<dbReference type="PATRIC" id="fig|451.8.peg.247"/>
<protein>
    <submittedName>
        <fullName evidence="2">3-oxoadipate enol-lactonase</fullName>
        <ecNumber evidence="2">3.1.1.24</ecNumber>
    </submittedName>
    <submittedName>
        <fullName evidence="3">Pimeloyl-ACP methyl ester carboxylesterase</fullName>
    </submittedName>
</protein>
<dbReference type="Pfam" id="PF00561">
    <property type="entry name" value="Abhydrolase_1"/>
    <property type="match status" value="1"/>
</dbReference>
<keyword evidence="5" id="KW-1185">Reference proteome</keyword>
<evidence type="ECO:0000313" key="3">
    <source>
        <dbReference type="EMBL" id="SCY57845.1"/>
    </source>
</evidence>
<dbReference type="PANTHER" id="PTHR43433:SF5">
    <property type="entry name" value="AB HYDROLASE-1 DOMAIN-CONTAINING PROTEIN"/>
    <property type="match status" value="1"/>
</dbReference>
<reference evidence="3 5" key="3">
    <citation type="submission" date="2016-10" db="EMBL/GenBank/DDBJ databases">
        <authorList>
            <person name="Varghese N."/>
            <person name="Submissions S."/>
        </authorList>
    </citation>
    <scope>NUCLEOTIDE SEQUENCE [LARGE SCALE GENOMIC DNA]</scope>
    <source>
        <strain evidence="3 5">ATCC 33218</strain>
    </source>
</reference>
<organism evidence="2 4">
    <name type="scientific">Legionella micdadei</name>
    <name type="common">Tatlockia micdadei</name>
    <dbReference type="NCBI Taxonomy" id="451"/>
    <lineage>
        <taxon>Bacteria</taxon>
        <taxon>Pseudomonadati</taxon>
        <taxon>Pseudomonadota</taxon>
        <taxon>Gammaproteobacteria</taxon>
        <taxon>Legionellales</taxon>
        <taxon>Legionellaceae</taxon>
        <taxon>Legionella</taxon>
    </lineage>
</organism>